<keyword evidence="11 12" id="KW-0407">Ion channel</keyword>
<dbReference type="EMBL" id="JAICCE010000014">
    <property type="protein sequence ID" value="KAG9268872.1"/>
    <property type="molecule type" value="Genomic_DNA"/>
</dbReference>
<dbReference type="GO" id="GO:0005886">
    <property type="term" value="C:plasma membrane"/>
    <property type="evidence" value="ECO:0007669"/>
    <property type="project" value="TreeGrafter"/>
</dbReference>
<sequence length="307" mass="34882">MVSIHTGKFFTRLNLIRFLSLLLLGTVYLSYVLIGGVVFWKLEGEQVESQITILKEKRNTLFQVYPCLSQQGLEELAELIQAATKNGLSLKGNHTTGGFFKYTSSAVFAATVVTTIGYGNMSPSTTPGQIFCVIFAIFGIPLNMVVLNRVGKYMLAIERKFCNFIATKTNCQKFMRVSIHFLFFLISSVLYFMVPMLLFKQYEGWTYAQAIYYCFITLSTIGFGDYVADYNPDKEYPDWYGCIMGVWIFFGLAWLALVINHSIDLLEGFNTYIKSERIAGNRNPLSEGEKEKELPETQEKPEKETGH</sequence>
<dbReference type="AlphaFoldDB" id="A0A8B9LDD7"/>
<accession>A0A8B9LDD7</accession>
<dbReference type="GO" id="GO:0030322">
    <property type="term" value="P:stabilization of membrane potential"/>
    <property type="evidence" value="ECO:0007669"/>
    <property type="project" value="TreeGrafter"/>
</dbReference>
<protein>
    <submittedName>
        <fullName evidence="16 17">Potassium channel subfamily K member 17</fullName>
    </submittedName>
</protein>
<evidence type="ECO:0000313" key="19">
    <source>
        <dbReference type="Proteomes" id="UP000752171"/>
    </source>
</evidence>
<keyword evidence="10 14" id="KW-0472">Membrane</keyword>
<feature type="transmembrane region" description="Helical" evidence="14">
    <location>
        <begin position="239"/>
        <end position="259"/>
    </location>
</feature>
<dbReference type="GO" id="GO:0022841">
    <property type="term" value="F:potassium ion leak channel activity"/>
    <property type="evidence" value="ECO:0007669"/>
    <property type="project" value="TreeGrafter"/>
</dbReference>
<dbReference type="OrthoDB" id="297496at2759"/>
<feature type="domain" description="Potassium channel" evidence="15">
    <location>
        <begin position="101"/>
        <end position="154"/>
    </location>
</feature>
<dbReference type="RefSeq" id="XP_007248553.1">
    <property type="nucleotide sequence ID" value="XM_007248491.3"/>
</dbReference>
<evidence type="ECO:0000256" key="14">
    <source>
        <dbReference type="SAM" id="Phobius"/>
    </source>
</evidence>
<comment type="similarity">
    <text evidence="2 12">Belongs to the two pore domain potassium channel (TC 1.A.1.8) family.</text>
</comment>
<evidence type="ECO:0000256" key="8">
    <source>
        <dbReference type="ARBA" id="ARBA00022989"/>
    </source>
</evidence>
<keyword evidence="9 12" id="KW-0406">Ion transport</keyword>
<feature type="transmembrane region" description="Helical" evidence="14">
    <location>
        <begin position="128"/>
        <end position="150"/>
    </location>
</feature>
<dbReference type="SUPFAM" id="SSF81324">
    <property type="entry name" value="Voltage-gated potassium channels"/>
    <property type="match status" value="2"/>
</dbReference>
<name>A0A8B9LDD7_ASTMX</name>
<feature type="transmembrane region" description="Helical" evidence="14">
    <location>
        <begin position="21"/>
        <end position="40"/>
    </location>
</feature>
<reference evidence="16 19" key="1">
    <citation type="submission" date="2021-07" db="EMBL/GenBank/DDBJ databases">
        <authorList>
            <person name="Imarazene B."/>
            <person name="Zahm M."/>
            <person name="Klopp C."/>
            <person name="Cabau C."/>
            <person name="Beille S."/>
            <person name="Jouanno E."/>
            <person name="Castinel A."/>
            <person name="Lluch J."/>
            <person name="Gil L."/>
            <person name="Kuchtly C."/>
            <person name="Lopez Roques C."/>
            <person name="Donnadieu C."/>
            <person name="Parrinello H."/>
            <person name="Journot L."/>
            <person name="Du K."/>
            <person name="Schartl M."/>
            <person name="Retaux S."/>
            <person name="Guiguen Y."/>
        </authorList>
    </citation>
    <scope>NUCLEOTIDE SEQUENCE [LARGE SCALE GENOMIC DNA]</scope>
    <source>
        <strain evidence="16">Pach_M1</strain>
        <tissue evidence="16">Testis</tissue>
    </source>
</reference>
<evidence type="ECO:0000256" key="4">
    <source>
        <dbReference type="ARBA" id="ARBA00022538"/>
    </source>
</evidence>
<dbReference type="Proteomes" id="UP000694621">
    <property type="component" value="Unplaced"/>
</dbReference>
<dbReference type="KEGG" id="amex:103040842"/>
<evidence type="ECO:0000256" key="12">
    <source>
        <dbReference type="RuleBase" id="RU003857"/>
    </source>
</evidence>
<dbReference type="Gene3D" id="1.10.287.70">
    <property type="match status" value="1"/>
</dbReference>
<reference evidence="17" key="2">
    <citation type="submission" date="2025-05" db="UniProtKB">
        <authorList>
            <consortium name="Ensembl"/>
        </authorList>
    </citation>
    <scope>IDENTIFICATION</scope>
</reference>
<keyword evidence="3 12" id="KW-0813">Transport</keyword>
<evidence type="ECO:0000256" key="7">
    <source>
        <dbReference type="ARBA" id="ARBA00022958"/>
    </source>
</evidence>
<dbReference type="InterPro" id="IPR013099">
    <property type="entry name" value="K_chnl_dom"/>
</dbReference>
<dbReference type="Pfam" id="PF07885">
    <property type="entry name" value="Ion_trans_2"/>
    <property type="match status" value="2"/>
</dbReference>
<comment type="subcellular location">
    <subcellularLocation>
        <location evidence="1">Membrane</location>
        <topology evidence="1">Multi-pass membrane protein</topology>
    </subcellularLocation>
</comment>
<evidence type="ECO:0000256" key="13">
    <source>
        <dbReference type="SAM" id="MobiDB-lite"/>
    </source>
</evidence>
<dbReference type="Ensembl" id="ENSAMXT00005054962.1">
    <property type="protein sequence ID" value="ENSAMXP00005050719.1"/>
    <property type="gene ID" value="ENSAMXG00005022982.1"/>
</dbReference>
<dbReference type="PRINTS" id="PR01095">
    <property type="entry name" value="TASKCHANNEL"/>
</dbReference>
<dbReference type="Proteomes" id="UP000752171">
    <property type="component" value="Unassembled WGS sequence"/>
</dbReference>
<evidence type="ECO:0000256" key="5">
    <source>
        <dbReference type="ARBA" id="ARBA00022692"/>
    </source>
</evidence>
<evidence type="ECO:0000256" key="11">
    <source>
        <dbReference type="ARBA" id="ARBA00023303"/>
    </source>
</evidence>
<dbReference type="GeneID" id="103040842"/>
<dbReference type="GO" id="GO:0015271">
    <property type="term" value="F:outward rectifier potassium channel activity"/>
    <property type="evidence" value="ECO:0007669"/>
    <property type="project" value="TreeGrafter"/>
</dbReference>
<evidence type="ECO:0000256" key="6">
    <source>
        <dbReference type="ARBA" id="ARBA00022826"/>
    </source>
</evidence>
<organism evidence="17 18">
    <name type="scientific">Astyanax mexicanus</name>
    <name type="common">Blind cave fish</name>
    <name type="synonym">Astyanax fasciatus mexicanus</name>
    <dbReference type="NCBI Taxonomy" id="7994"/>
    <lineage>
        <taxon>Eukaryota</taxon>
        <taxon>Metazoa</taxon>
        <taxon>Chordata</taxon>
        <taxon>Craniata</taxon>
        <taxon>Vertebrata</taxon>
        <taxon>Euteleostomi</taxon>
        <taxon>Actinopterygii</taxon>
        <taxon>Neopterygii</taxon>
        <taxon>Teleostei</taxon>
        <taxon>Ostariophysi</taxon>
        <taxon>Characiformes</taxon>
        <taxon>Characoidei</taxon>
        <taxon>Acestrorhamphidae</taxon>
        <taxon>Acestrorhamphinae</taxon>
        <taxon>Astyanax</taxon>
    </lineage>
</organism>
<evidence type="ECO:0000313" key="17">
    <source>
        <dbReference type="Ensembl" id="ENSAMXP00005050719.1"/>
    </source>
</evidence>
<feature type="domain" description="Potassium channel" evidence="15">
    <location>
        <begin position="180"/>
        <end position="266"/>
    </location>
</feature>
<feature type="transmembrane region" description="Helical" evidence="14">
    <location>
        <begin position="177"/>
        <end position="198"/>
    </location>
</feature>
<proteinExistence type="inferred from homology"/>
<feature type="region of interest" description="Disordered" evidence="13">
    <location>
        <begin position="282"/>
        <end position="307"/>
    </location>
</feature>
<evidence type="ECO:0000256" key="1">
    <source>
        <dbReference type="ARBA" id="ARBA00004141"/>
    </source>
</evidence>
<dbReference type="PANTHER" id="PTHR11003:SF329">
    <property type="entry name" value="POTASSIUM CHANNEL SUBFAMILY K MEMBER 17-LIKE"/>
    <property type="match status" value="1"/>
</dbReference>
<keyword evidence="4" id="KW-0633">Potassium transport</keyword>
<keyword evidence="8 14" id="KW-1133">Transmembrane helix</keyword>
<feature type="compositionally biased region" description="Basic and acidic residues" evidence="13">
    <location>
        <begin position="287"/>
        <end position="307"/>
    </location>
</feature>
<dbReference type="InterPro" id="IPR003092">
    <property type="entry name" value="2pore_dom_K_chnl_TASK"/>
</dbReference>
<evidence type="ECO:0000313" key="16">
    <source>
        <dbReference type="EMBL" id="KAG9268872.1"/>
    </source>
</evidence>
<feature type="transmembrane region" description="Helical" evidence="14">
    <location>
        <begin position="210"/>
        <end position="227"/>
    </location>
</feature>
<dbReference type="InterPro" id="IPR003280">
    <property type="entry name" value="2pore_dom_K_chnl"/>
</dbReference>
<keyword evidence="6" id="KW-0631">Potassium channel</keyword>
<evidence type="ECO:0000313" key="18">
    <source>
        <dbReference type="Proteomes" id="UP000694621"/>
    </source>
</evidence>
<evidence type="ECO:0000259" key="15">
    <source>
        <dbReference type="Pfam" id="PF07885"/>
    </source>
</evidence>
<keyword evidence="5 12" id="KW-0812">Transmembrane</keyword>
<evidence type="ECO:0000256" key="2">
    <source>
        <dbReference type="ARBA" id="ARBA00006666"/>
    </source>
</evidence>
<dbReference type="PRINTS" id="PR01333">
    <property type="entry name" value="2POREKCHANEL"/>
</dbReference>
<dbReference type="CTD" id="89822"/>
<evidence type="ECO:0000256" key="10">
    <source>
        <dbReference type="ARBA" id="ARBA00023136"/>
    </source>
</evidence>
<evidence type="ECO:0000256" key="3">
    <source>
        <dbReference type="ARBA" id="ARBA00022448"/>
    </source>
</evidence>
<keyword evidence="7" id="KW-0630">Potassium</keyword>
<evidence type="ECO:0000256" key="9">
    <source>
        <dbReference type="ARBA" id="ARBA00023065"/>
    </source>
</evidence>
<gene>
    <name evidence="17" type="primary">kcnk17</name>
    <name evidence="16" type="synonym">KCNK17</name>
    <name evidence="16" type="ORF">AMEX_G17898</name>
</gene>
<dbReference type="PANTHER" id="PTHR11003">
    <property type="entry name" value="POTASSIUM CHANNEL, SUBFAMILY K"/>
    <property type="match status" value="1"/>
</dbReference>